<organism evidence="1 2">
    <name type="scientific">Rufibacter roseus</name>
    <dbReference type="NCBI Taxonomy" id="1567108"/>
    <lineage>
        <taxon>Bacteria</taxon>
        <taxon>Pseudomonadati</taxon>
        <taxon>Bacteroidota</taxon>
        <taxon>Cytophagia</taxon>
        <taxon>Cytophagales</taxon>
        <taxon>Hymenobacteraceae</taxon>
        <taxon>Rufibacter</taxon>
    </lineage>
</organism>
<evidence type="ECO:0000313" key="1">
    <source>
        <dbReference type="EMBL" id="MFC6999164.1"/>
    </source>
</evidence>
<dbReference type="EMBL" id="JBHSYQ010000015">
    <property type="protein sequence ID" value="MFC6999164.1"/>
    <property type="molecule type" value="Genomic_DNA"/>
</dbReference>
<gene>
    <name evidence="1" type="ORF">ACFQHR_16125</name>
</gene>
<comment type="caution">
    <text evidence="1">The sequence shown here is derived from an EMBL/GenBank/DDBJ whole genome shotgun (WGS) entry which is preliminary data.</text>
</comment>
<evidence type="ECO:0000313" key="2">
    <source>
        <dbReference type="Proteomes" id="UP001596405"/>
    </source>
</evidence>
<accession>A0ABW2DR42</accession>
<dbReference type="RefSeq" id="WP_161486687.1">
    <property type="nucleotide sequence ID" value="NZ_JBHSYQ010000015.1"/>
</dbReference>
<name>A0ABW2DR42_9BACT</name>
<sequence>MAWVKVLEVRKQNGILPGEESFKASSAFDVKKISNSNPKQMGVHLTKNKVEF</sequence>
<protein>
    <submittedName>
        <fullName evidence="1">Uncharacterized protein</fullName>
    </submittedName>
</protein>
<keyword evidence="2" id="KW-1185">Reference proteome</keyword>
<dbReference type="Proteomes" id="UP001596405">
    <property type="component" value="Unassembled WGS sequence"/>
</dbReference>
<proteinExistence type="predicted"/>
<reference evidence="2" key="1">
    <citation type="journal article" date="2019" name="Int. J. Syst. Evol. Microbiol.">
        <title>The Global Catalogue of Microorganisms (GCM) 10K type strain sequencing project: providing services to taxonomists for standard genome sequencing and annotation.</title>
        <authorList>
            <consortium name="The Broad Institute Genomics Platform"/>
            <consortium name="The Broad Institute Genome Sequencing Center for Infectious Disease"/>
            <person name="Wu L."/>
            <person name="Ma J."/>
        </authorList>
    </citation>
    <scope>NUCLEOTIDE SEQUENCE [LARGE SCALE GENOMIC DNA]</scope>
    <source>
        <strain evidence="2">CGMCC 4.7393</strain>
    </source>
</reference>